<dbReference type="EMBL" id="JANPWB010000016">
    <property type="protein sequence ID" value="KAJ1083497.1"/>
    <property type="molecule type" value="Genomic_DNA"/>
</dbReference>
<name>A0AAV7KXK1_PLEWA</name>
<evidence type="ECO:0000313" key="3">
    <source>
        <dbReference type="Proteomes" id="UP001066276"/>
    </source>
</evidence>
<protein>
    <submittedName>
        <fullName evidence="2">Uncharacterized protein</fullName>
    </submittedName>
</protein>
<sequence length="115" mass="13118">MSPQRPKKDASFKDFLWKHPTKKGGQYLAGPLPASLAEPPSNTEDPLTEEPVTHTFLEILFGMFREDIAAFKREMALDVQDIKKHLGNMGQQVDSVERIGDQREEELNTHCRKLL</sequence>
<feature type="region of interest" description="Disordered" evidence="1">
    <location>
        <begin position="23"/>
        <end position="48"/>
    </location>
</feature>
<evidence type="ECO:0000256" key="1">
    <source>
        <dbReference type="SAM" id="MobiDB-lite"/>
    </source>
</evidence>
<keyword evidence="3" id="KW-1185">Reference proteome</keyword>
<organism evidence="2 3">
    <name type="scientific">Pleurodeles waltl</name>
    <name type="common">Iberian ribbed newt</name>
    <dbReference type="NCBI Taxonomy" id="8319"/>
    <lineage>
        <taxon>Eukaryota</taxon>
        <taxon>Metazoa</taxon>
        <taxon>Chordata</taxon>
        <taxon>Craniata</taxon>
        <taxon>Vertebrata</taxon>
        <taxon>Euteleostomi</taxon>
        <taxon>Amphibia</taxon>
        <taxon>Batrachia</taxon>
        <taxon>Caudata</taxon>
        <taxon>Salamandroidea</taxon>
        <taxon>Salamandridae</taxon>
        <taxon>Pleurodelinae</taxon>
        <taxon>Pleurodeles</taxon>
    </lineage>
</organism>
<dbReference type="Proteomes" id="UP001066276">
    <property type="component" value="Chromosome 12"/>
</dbReference>
<reference evidence="2" key="1">
    <citation type="journal article" date="2022" name="bioRxiv">
        <title>Sequencing and chromosome-scale assembly of the giantPleurodeles waltlgenome.</title>
        <authorList>
            <person name="Brown T."/>
            <person name="Elewa A."/>
            <person name="Iarovenko S."/>
            <person name="Subramanian E."/>
            <person name="Araus A.J."/>
            <person name="Petzold A."/>
            <person name="Susuki M."/>
            <person name="Suzuki K.-i.T."/>
            <person name="Hayashi T."/>
            <person name="Toyoda A."/>
            <person name="Oliveira C."/>
            <person name="Osipova E."/>
            <person name="Leigh N.D."/>
            <person name="Simon A."/>
            <person name="Yun M.H."/>
        </authorList>
    </citation>
    <scope>NUCLEOTIDE SEQUENCE</scope>
    <source>
        <strain evidence="2">20211129_DDA</strain>
        <tissue evidence="2">Liver</tissue>
    </source>
</reference>
<dbReference type="AlphaFoldDB" id="A0AAV7KXK1"/>
<proteinExistence type="predicted"/>
<comment type="caution">
    <text evidence="2">The sequence shown here is derived from an EMBL/GenBank/DDBJ whole genome shotgun (WGS) entry which is preliminary data.</text>
</comment>
<accession>A0AAV7KXK1</accession>
<gene>
    <name evidence="2" type="ORF">NDU88_003656</name>
</gene>
<evidence type="ECO:0000313" key="2">
    <source>
        <dbReference type="EMBL" id="KAJ1083497.1"/>
    </source>
</evidence>